<proteinExistence type="predicted"/>
<dbReference type="EMBL" id="JABDHM010000057">
    <property type="protein sequence ID" value="KAF5220132.1"/>
    <property type="molecule type" value="Genomic_DNA"/>
</dbReference>
<sequence length="249" mass="26771">MGCSAVMSFSGLLLAVSVMRLRCTFRASFHILCSLFSTSLLCASAGTHTQDAHCSGYECSFCSACWQLRVAAVFFFRGHEEKGGGSVQPESLSCGCDAPRVTALSWTPCPIEGGMAGNFLPRHGWMRVRLRVWLLWWVLAPCALSGVAGIPGHVSGDADAVVVRVDVSFAPSDGSLSYRVCVCGRGESVLLPVLRLSMRTVISVALMCACTAEIGSWVLCAMWPMRCTHVATVLPAVQRRRKGPPLPSR</sequence>
<feature type="signal peptide" evidence="1">
    <location>
        <begin position="1"/>
        <end position="15"/>
    </location>
</feature>
<evidence type="ECO:0000313" key="3">
    <source>
        <dbReference type="Proteomes" id="UP000583944"/>
    </source>
</evidence>
<evidence type="ECO:0000256" key="1">
    <source>
        <dbReference type="SAM" id="SignalP"/>
    </source>
</evidence>
<name>A0A7J6Y0B9_TRYCR</name>
<organism evidence="2 3">
    <name type="scientific">Trypanosoma cruzi</name>
    <dbReference type="NCBI Taxonomy" id="5693"/>
    <lineage>
        <taxon>Eukaryota</taxon>
        <taxon>Discoba</taxon>
        <taxon>Euglenozoa</taxon>
        <taxon>Kinetoplastea</taxon>
        <taxon>Metakinetoplastina</taxon>
        <taxon>Trypanosomatida</taxon>
        <taxon>Trypanosomatidae</taxon>
        <taxon>Trypanosoma</taxon>
        <taxon>Schizotrypanum</taxon>
    </lineage>
</organism>
<reference evidence="2 3" key="1">
    <citation type="journal article" date="2019" name="Genome Biol. Evol.">
        <title>Nanopore Sequencing Significantly Improves Genome Assembly of the Protozoan Parasite Trypanosoma cruzi.</title>
        <authorList>
            <person name="Diaz-Viraque F."/>
            <person name="Pita S."/>
            <person name="Greif G."/>
            <person name="de Souza R.C.M."/>
            <person name="Iraola G."/>
            <person name="Robello C."/>
        </authorList>
    </citation>
    <scope>NUCLEOTIDE SEQUENCE [LARGE SCALE GENOMIC DNA]</scope>
    <source>
        <strain evidence="2 3">Berenice</strain>
    </source>
</reference>
<dbReference type="AlphaFoldDB" id="A0A7J6Y0B9"/>
<dbReference type="VEuPathDB" id="TriTrypDB:BCY84_06251"/>
<dbReference type="Proteomes" id="UP000583944">
    <property type="component" value="Unassembled WGS sequence"/>
</dbReference>
<feature type="chain" id="PRO_5029843818" evidence="1">
    <location>
        <begin position="16"/>
        <end position="249"/>
    </location>
</feature>
<comment type="caution">
    <text evidence="2">The sequence shown here is derived from an EMBL/GenBank/DDBJ whole genome shotgun (WGS) entry which is preliminary data.</text>
</comment>
<dbReference type="VEuPathDB" id="TriTrypDB:ECC02_006930"/>
<accession>A0A7J6Y0B9</accession>
<evidence type="ECO:0000313" key="2">
    <source>
        <dbReference type="EMBL" id="KAF5220132.1"/>
    </source>
</evidence>
<keyword evidence="1" id="KW-0732">Signal</keyword>
<gene>
    <name evidence="2" type="ORF">ECC02_006930</name>
</gene>
<dbReference type="VEuPathDB" id="TriTrypDB:BCY84_07358"/>
<protein>
    <submittedName>
        <fullName evidence="2">Uncharacterized protein</fullName>
    </submittedName>
</protein>